<dbReference type="EnsemblPlants" id="PGSC0003DMT400083949">
    <property type="protein sequence ID" value="PGSC0003DMT400083949"/>
    <property type="gene ID" value="PGSC0003DMG400033674"/>
</dbReference>
<proteinExistence type="predicted"/>
<dbReference type="Gene3D" id="3.30.420.10">
    <property type="entry name" value="Ribonuclease H-like superfamily/Ribonuclease H"/>
    <property type="match status" value="1"/>
</dbReference>
<dbReference type="eggNOG" id="KOG1075">
    <property type="taxonomic scope" value="Eukaryota"/>
</dbReference>
<dbReference type="PANTHER" id="PTHR47723">
    <property type="entry name" value="OS05G0353850 PROTEIN"/>
    <property type="match status" value="1"/>
</dbReference>
<protein>
    <submittedName>
        <fullName evidence="2">Reverse transcriptase</fullName>
    </submittedName>
</protein>
<dbReference type="PANTHER" id="PTHR47723:SF24">
    <property type="entry name" value="RNASE H TYPE-1 DOMAIN-CONTAINING PROTEIN"/>
    <property type="match status" value="1"/>
</dbReference>
<accession>M1D7E5</accession>
<dbReference type="AlphaFoldDB" id="M1D7E5"/>
<feature type="domain" description="RNase H type-1" evidence="1">
    <location>
        <begin position="103"/>
        <end position="222"/>
    </location>
</feature>
<dbReference type="InterPro" id="IPR036397">
    <property type="entry name" value="RNaseH_sf"/>
</dbReference>
<dbReference type="InParanoid" id="M1D7E5"/>
<keyword evidence="3" id="KW-1185">Reference proteome</keyword>
<dbReference type="OMA" id="IFWEIND"/>
<evidence type="ECO:0000313" key="2">
    <source>
        <dbReference type="EnsemblPlants" id="PGSC0003DMT400083949"/>
    </source>
</evidence>
<dbReference type="InterPro" id="IPR053151">
    <property type="entry name" value="RNase_H-like"/>
</dbReference>
<dbReference type="InterPro" id="IPR044730">
    <property type="entry name" value="RNase_H-like_dom_plant"/>
</dbReference>
<reference evidence="3" key="1">
    <citation type="journal article" date="2011" name="Nature">
        <title>Genome sequence and analysis of the tuber crop potato.</title>
        <authorList>
            <consortium name="The Potato Genome Sequencing Consortium"/>
        </authorList>
    </citation>
    <scope>NUCLEOTIDE SEQUENCE [LARGE SCALE GENOMIC DNA]</scope>
    <source>
        <strain evidence="3">cv. DM1-3 516 R44</strain>
    </source>
</reference>
<evidence type="ECO:0000259" key="1">
    <source>
        <dbReference type="Pfam" id="PF13456"/>
    </source>
</evidence>
<dbReference type="Gramene" id="PGSC0003DMT400083949">
    <property type="protein sequence ID" value="PGSC0003DMT400083949"/>
    <property type="gene ID" value="PGSC0003DMG400033674"/>
</dbReference>
<reference evidence="2" key="2">
    <citation type="submission" date="2015-06" db="UniProtKB">
        <authorList>
            <consortium name="EnsemblPlants"/>
        </authorList>
    </citation>
    <scope>IDENTIFICATION</scope>
    <source>
        <strain evidence="2">DM1-3 516 R44</strain>
    </source>
</reference>
<dbReference type="InterPro" id="IPR012337">
    <property type="entry name" value="RNaseH-like_sf"/>
</dbReference>
<name>M1D7E5_SOLTU</name>
<dbReference type="HOGENOM" id="CLU_000680_5_2_1"/>
<dbReference type="GO" id="GO:0003676">
    <property type="term" value="F:nucleic acid binding"/>
    <property type="evidence" value="ECO:0007669"/>
    <property type="project" value="InterPro"/>
</dbReference>
<dbReference type="InterPro" id="IPR002156">
    <property type="entry name" value="RNaseH_domain"/>
</dbReference>
<dbReference type="SUPFAM" id="SSF53098">
    <property type="entry name" value="Ribonuclease H-like"/>
    <property type="match status" value="1"/>
</dbReference>
<dbReference type="Pfam" id="PF13456">
    <property type="entry name" value="RVT_3"/>
    <property type="match status" value="1"/>
</dbReference>
<dbReference type="Proteomes" id="UP000011115">
    <property type="component" value="Unassembled WGS sequence"/>
</dbReference>
<evidence type="ECO:0000313" key="3">
    <source>
        <dbReference type="Proteomes" id="UP000011115"/>
    </source>
</evidence>
<dbReference type="PaxDb" id="4113-PGSC0003DMT400083949"/>
<dbReference type="CDD" id="cd06222">
    <property type="entry name" value="RNase_H_like"/>
    <property type="match status" value="1"/>
</dbReference>
<organism evidence="2 3">
    <name type="scientific">Solanum tuberosum</name>
    <name type="common">Potato</name>
    <dbReference type="NCBI Taxonomy" id="4113"/>
    <lineage>
        <taxon>Eukaryota</taxon>
        <taxon>Viridiplantae</taxon>
        <taxon>Streptophyta</taxon>
        <taxon>Embryophyta</taxon>
        <taxon>Tracheophyta</taxon>
        <taxon>Spermatophyta</taxon>
        <taxon>Magnoliopsida</taxon>
        <taxon>eudicotyledons</taxon>
        <taxon>Gunneridae</taxon>
        <taxon>Pentapetalae</taxon>
        <taxon>asterids</taxon>
        <taxon>lamiids</taxon>
        <taxon>Solanales</taxon>
        <taxon>Solanaceae</taxon>
        <taxon>Solanoideae</taxon>
        <taxon>Solaneae</taxon>
        <taxon>Solanum</taxon>
    </lineage>
</organism>
<sequence>MIKWWKAKVNNRQKLNFQAIPTLILWFLWKRRNSVVHGSSYTTGNVIWDINDMVRKIIINEFGYDQIPTNWPQVVALIDGFRPKFKAKWVRWYPPPCGWWKCNTNGASRGNPGPSSAAFCVRNHEGYLLCAKGITIPDSYSLVAEVIAIRIGLQFCLENQIPNIIVESDSLAIVNIINGVWKILWRVTVEVNSIRKMMNSWPVRVQHSLREGNTLADFLANLVFHFAGNFDF</sequence>
<dbReference type="GO" id="GO:0004523">
    <property type="term" value="F:RNA-DNA hybrid ribonuclease activity"/>
    <property type="evidence" value="ECO:0007669"/>
    <property type="project" value="InterPro"/>
</dbReference>